<evidence type="ECO:0000259" key="8">
    <source>
        <dbReference type="Pfam" id="PF01435"/>
    </source>
</evidence>
<dbReference type="Pfam" id="PF01435">
    <property type="entry name" value="Peptidase_M48"/>
    <property type="match status" value="1"/>
</dbReference>
<dbReference type="Gene3D" id="3.30.2010.10">
    <property type="entry name" value="Metalloproteases ('zincins'), catalytic domain"/>
    <property type="match status" value="1"/>
</dbReference>
<evidence type="ECO:0000256" key="1">
    <source>
        <dbReference type="ARBA" id="ARBA00022670"/>
    </source>
</evidence>
<accession>A0A2U3K5A5</accession>
<keyword evidence="5 6" id="KW-0482">Metalloprotease</keyword>
<protein>
    <submittedName>
        <fullName evidence="9">Peptidase M48, Ste24p</fullName>
    </submittedName>
</protein>
<evidence type="ECO:0000313" key="9">
    <source>
        <dbReference type="EMBL" id="SPF34730.1"/>
    </source>
</evidence>
<dbReference type="EMBL" id="OMOD01000038">
    <property type="protein sequence ID" value="SPF34730.1"/>
    <property type="molecule type" value="Genomic_DNA"/>
</dbReference>
<evidence type="ECO:0000256" key="5">
    <source>
        <dbReference type="ARBA" id="ARBA00023049"/>
    </source>
</evidence>
<evidence type="ECO:0000256" key="2">
    <source>
        <dbReference type="ARBA" id="ARBA00022723"/>
    </source>
</evidence>
<gene>
    <name evidence="9" type="ORF">SBA1_1320013</name>
</gene>
<evidence type="ECO:0000256" key="4">
    <source>
        <dbReference type="ARBA" id="ARBA00022833"/>
    </source>
</evidence>
<name>A0A2U3K5A5_9BACT</name>
<dbReference type="InterPro" id="IPR001915">
    <property type="entry name" value="Peptidase_M48"/>
</dbReference>
<proteinExistence type="inferred from homology"/>
<evidence type="ECO:0000313" key="10">
    <source>
        <dbReference type="Proteomes" id="UP000238701"/>
    </source>
</evidence>
<evidence type="ECO:0000256" key="6">
    <source>
        <dbReference type="RuleBase" id="RU003983"/>
    </source>
</evidence>
<feature type="domain" description="Peptidase M48" evidence="8">
    <location>
        <begin position="13"/>
        <end position="53"/>
    </location>
</feature>
<dbReference type="Proteomes" id="UP000238701">
    <property type="component" value="Unassembled WGS sequence"/>
</dbReference>
<dbReference type="AlphaFoldDB" id="A0A2U3K5A5"/>
<keyword evidence="1 6" id="KW-0645">Protease</keyword>
<keyword evidence="4 6" id="KW-0862">Zinc</keyword>
<evidence type="ECO:0000256" key="7">
    <source>
        <dbReference type="SAM" id="MobiDB-lite"/>
    </source>
</evidence>
<keyword evidence="2" id="KW-0479">Metal-binding</keyword>
<evidence type="ECO:0000256" key="3">
    <source>
        <dbReference type="ARBA" id="ARBA00022801"/>
    </source>
</evidence>
<organism evidence="9 10">
    <name type="scientific">Candidatus Sulfotelmatobacter kueseliae</name>
    <dbReference type="NCBI Taxonomy" id="2042962"/>
    <lineage>
        <taxon>Bacteria</taxon>
        <taxon>Pseudomonadati</taxon>
        <taxon>Acidobacteriota</taxon>
        <taxon>Terriglobia</taxon>
        <taxon>Terriglobales</taxon>
        <taxon>Candidatus Korobacteraceae</taxon>
        <taxon>Candidatus Sulfotelmatobacter</taxon>
    </lineage>
</organism>
<reference evidence="10" key="1">
    <citation type="submission" date="2018-02" db="EMBL/GenBank/DDBJ databases">
        <authorList>
            <person name="Hausmann B."/>
        </authorList>
    </citation>
    <scope>NUCLEOTIDE SEQUENCE [LARGE SCALE GENOMIC DNA]</scope>
    <source>
        <strain evidence="10">Peat soil MAG SbA1</strain>
    </source>
</reference>
<comment type="similarity">
    <text evidence="6">Belongs to the peptidase M48 family.</text>
</comment>
<dbReference type="GO" id="GO:0004222">
    <property type="term" value="F:metalloendopeptidase activity"/>
    <property type="evidence" value="ECO:0007669"/>
    <property type="project" value="InterPro"/>
</dbReference>
<dbReference type="GO" id="GO:0046872">
    <property type="term" value="F:metal ion binding"/>
    <property type="evidence" value="ECO:0007669"/>
    <property type="project" value="UniProtKB-KW"/>
</dbReference>
<comment type="cofactor">
    <cofactor evidence="6">
        <name>Zn(2+)</name>
        <dbReference type="ChEBI" id="CHEBI:29105"/>
    </cofactor>
    <text evidence="6">Binds 1 zinc ion per subunit.</text>
</comment>
<feature type="region of interest" description="Disordered" evidence="7">
    <location>
        <begin position="210"/>
        <end position="229"/>
    </location>
</feature>
<keyword evidence="3 6" id="KW-0378">Hydrolase</keyword>
<dbReference type="GO" id="GO:0006508">
    <property type="term" value="P:proteolysis"/>
    <property type="evidence" value="ECO:0007669"/>
    <property type="project" value="UniProtKB-KW"/>
</dbReference>
<sequence>MLTTSPLETFSVGNTIVVSRGLIDVLPDEGSLAMVLAHELAHIVLGHNLGSQYAFNDRMLFSDEATYKNLGFKHIPEEEAAADKKAIEMLKASPYAQKLESAGLFIKALQARAPQLSALLQAHLGNNIAENGTVTRMAQLGTSAPALDWNKLDQIAALPLGGRVKLNPWDDKVEIVKAQPVAITSARDKMPFEVTPFFPRLSRYSTASLPAATPAAAPTTANASPTPAN</sequence>